<protein>
    <recommendedName>
        <fullName evidence="12">Disintegrin domain-containing protein</fullName>
    </recommendedName>
</protein>
<organism evidence="10 11">
    <name type="scientific">Aquarana catesbeiana</name>
    <name type="common">American bullfrog</name>
    <name type="synonym">Rana catesbeiana</name>
    <dbReference type="NCBI Taxonomy" id="8400"/>
    <lineage>
        <taxon>Eukaryota</taxon>
        <taxon>Metazoa</taxon>
        <taxon>Chordata</taxon>
        <taxon>Craniata</taxon>
        <taxon>Vertebrata</taxon>
        <taxon>Euteleostomi</taxon>
        <taxon>Amphibia</taxon>
        <taxon>Batrachia</taxon>
        <taxon>Anura</taxon>
        <taxon>Neobatrachia</taxon>
        <taxon>Ranoidea</taxon>
        <taxon>Ranidae</taxon>
        <taxon>Aquarana</taxon>
    </lineage>
</organism>
<dbReference type="PROSITE" id="PS50215">
    <property type="entry name" value="ADAM_MEPRO"/>
    <property type="match status" value="1"/>
</dbReference>
<evidence type="ECO:0000259" key="8">
    <source>
        <dbReference type="PROSITE" id="PS50214"/>
    </source>
</evidence>
<dbReference type="SMART" id="SM00608">
    <property type="entry name" value="ACR"/>
    <property type="match status" value="1"/>
</dbReference>
<dbReference type="AlphaFoldDB" id="A0A2G9S969"/>
<evidence type="ECO:0008006" key="12">
    <source>
        <dbReference type="Google" id="ProtNLM"/>
    </source>
</evidence>
<dbReference type="SUPFAM" id="SSF55486">
    <property type="entry name" value="Metalloproteases ('zincins'), catalytic domain"/>
    <property type="match status" value="1"/>
</dbReference>
<comment type="cofactor">
    <cofactor evidence="1">
        <name>Zn(2+)</name>
        <dbReference type="ChEBI" id="CHEBI:29105"/>
    </cofactor>
</comment>
<dbReference type="GO" id="GO:0005886">
    <property type="term" value="C:plasma membrane"/>
    <property type="evidence" value="ECO:0007669"/>
    <property type="project" value="TreeGrafter"/>
</dbReference>
<dbReference type="Pfam" id="PF01421">
    <property type="entry name" value="Reprolysin"/>
    <property type="match status" value="1"/>
</dbReference>
<dbReference type="PROSITE" id="PS50214">
    <property type="entry name" value="DISINTEGRIN_2"/>
    <property type="match status" value="1"/>
</dbReference>
<feature type="domain" description="Peptidase M12B" evidence="9">
    <location>
        <begin position="32"/>
        <end position="132"/>
    </location>
</feature>
<dbReference type="InterPro" id="IPR034027">
    <property type="entry name" value="Reprolysin_adamalysin"/>
</dbReference>
<dbReference type="Proteomes" id="UP000228934">
    <property type="component" value="Unassembled WGS sequence"/>
</dbReference>
<keyword evidence="4 7" id="KW-0862">Zinc</keyword>
<feature type="disulfide bond" evidence="7">
    <location>
        <begin position="87"/>
        <end position="111"/>
    </location>
</feature>
<evidence type="ECO:0000259" key="9">
    <source>
        <dbReference type="PROSITE" id="PS50215"/>
    </source>
</evidence>
<keyword evidence="3" id="KW-0378">Hydrolase</keyword>
<dbReference type="InterPro" id="IPR001590">
    <property type="entry name" value="Peptidase_M12B"/>
</dbReference>
<dbReference type="OrthoDB" id="5951731at2759"/>
<feature type="binding site" evidence="7">
    <location>
        <position position="76"/>
    </location>
    <ligand>
        <name>Zn(2+)</name>
        <dbReference type="ChEBI" id="CHEBI:29105"/>
        <note>catalytic</note>
    </ligand>
</feature>
<proteinExistence type="predicted"/>
<dbReference type="PRINTS" id="PR00289">
    <property type="entry name" value="DISINTEGRIN"/>
</dbReference>
<feature type="binding site" evidence="7">
    <location>
        <position position="82"/>
    </location>
    <ligand>
        <name>Zn(2+)</name>
        <dbReference type="ChEBI" id="CHEBI:29105"/>
        <note>catalytic</note>
    </ligand>
</feature>
<evidence type="ECO:0000313" key="10">
    <source>
        <dbReference type="EMBL" id="PIO36718.1"/>
    </source>
</evidence>
<dbReference type="PANTHER" id="PTHR11905">
    <property type="entry name" value="ADAM A DISINTEGRIN AND METALLOPROTEASE DOMAIN"/>
    <property type="match status" value="1"/>
</dbReference>
<evidence type="ECO:0000256" key="5">
    <source>
        <dbReference type="ARBA" id="ARBA00023157"/>
    </source>
</evidence>
<dbReference type="SMART" id="SM00050">
    <property type="entry name" value="DISIN"/>
    <property type="match status" value="1"/>
</dbReference>
<evidence type="ECO:0000256" key="2">
    <source>
        <dbReference type="ARBA" id="ARBA00022723"/>
    </source>
</evidence>
<dbReference type="Gene3D" id="4.10.70.10">
    <property type="entry name" value="Disintegrin domain"/>
    <property type="match status" value="1"/>
</dbReference>
<dbReference type="InterPro" id="IPR036436">
    <property type="entry name" value="Disintegrin_dom_sf"/>
</dbReference>
<gene>
    <name evidence="10" type="ORF">AB205_0018470</name>
</gene>
<dbReference type="FunFam" id="4.10.70.10:FF:000001">
    <property type="entry name" value="Disintegrin and metalloproteinase domain-containing protein 22"/>
    <property type="match status" value="1"/>
</dbReference>
<feature type="binding site" evidence="7">
    <location>
        <position position="72"/>
    </location>
    <ligand>
        <name>Zn(2+)</name>
        <dbReference type="ChEBI" id="CHEBI:29105"/>
        <note>catalytic</note>
    </ligand>
</feature>
<dbReference type="EMBL" id="KV926453">
    <property type="protein sequence ID" value="PIO36718.1"/>
    <property type="molecule type" value="Genomic_DNA"/>
</dbReference>
<evidence type="ECO:0000256" key="4">
    <source>
        <dbReference type="ARBA" id="ARBA00022833"/>
    </source>
</evidence>
<dbReference type="CDD" id="cd04269">
    <property type="entry name" value="ZnMc_adamalysin_II_like"/>
    <property type="match status" value="1"/>
</dbReference>
<dbReference type="Gene3D" id="3.40.390.10">
    <property type="entry name" value="Collagenase (Catalytic Domain)"/>
    <property type="match status" value="1"/>
</dbReference>
<evidence type="ECO:0000256" key="7">
    <source>
        <dbReference type="PROSITE-ProRule" id="PRU00276"/>
    </source>
</evidence>
<accession>A0A2G9S969</accession>
<dbReference type="Pfam" id="PF00200">
    <property type="entry name" value="Disintegrin"/>
    <property type="match status" value="1"/>
</dbReference>
<feature type="disulfide bond" evidence="7">
    <location>
        <begin position="89"/>
        <end position="94"/>
    </location>
</feature>
<evidence type="ECO:0000313" key="11">
    <source>
        <dbReference type="Proteomes" id="UP000228934"/>
    </source>
</evidence>
<dbReference type="GO" id="GO:0004222">
    <property type="term" value="F:metalloendopeptidase activity"/>
    <property type="evidence" value="ECO:0007669"/>
    <property type="project" value="InterPro"/>
</dbReference>
<keyword evidence="5 7" id="KW-1015">Disulfide bond</keyword>
<dbReference type="SUPFAM" id="SSF57552">
    <property type="entry name" value="Blood coagulation inhibitor (disintegrin)"/>
    <property type="match status" value="1"/>
</dbReference>
<feature type="disulfide bond" evidence="6">
    <location>
        <begin position="198"/>
        <end position="218"/>
    </location>
</feature>
<keyword evidence="11" id="KW-1185">Reference proteome</keyword>
<sequence>MSHRRVPALQSGTQAFLNLRLLPVVDSPRSTDFDGPTVGLAFVGTICSDSHSCGVIQDHSRVAISVGATVAHEMGHNLGMNHDTGSCTCSADSCIMSPTLSYNTPHVFSSCSLTNFREFIYDRMPACMQTEPLKEFIESPSVCGNKFTEMGEDCDCGNVKECTNPCCDAATCKFKNKAQCSDGECCENCKIKKAGIVCRPVKDECDLADMCDGKNPKCPSDRFIFNGQPCNDGQGFCYNGTCPSLEGQDLKCGVLYCSGGSKDPKINAAVATISTCKGVLHSEGMVKNGTMCGEGM</sequence>
<evidence type="ECO:0000256" key="3">
    <source>
        <dbReference type="ARBA" id="ARBA00022801"/>
    </source>
</evidence>
<feature type="disulfide bond" evidence="7">
    <location>
        <begin position="47"/>
        <end position="127"/>
    </location>
</feature>
<evidence type="ECO:0000256" key="6">
    <source>
        <dbReference type="PROSITE-ProRule" id="PRU00068"/>
    </source>
</evidence>
<keyword evidence="2 7" id="KW-0479">Metal-binding</keyword>
<dbReference type="InterPro" id="IPR018358">
    <property type="entry name" value="Disintegrin_CS"/>
</dbReference>
<dbReference type="InterPro" id="IPR006586">
    <property type="entry name" value="ADAM_Cys-rich"/>
</dbReference>
<feature type="active site" evidence="7">
    <location>
        <position position="73"/>
    </location>
</feature>
<feature type="domain" description="Disintegrin" evidence="8">
    <location>
        <begin position="140"/>
        <end position="226"/>
    </location>
</feature>
<feature type="non-terminal residue" evidence="10">
    <location>
        <position position="296"/>
    </location>
</feature>
<evidence type="ECO:0000256" key="1">
    <source>
        <dbReference type="ARBA" id="ARBA00001947"/>
    </source>
</evidence>
<dbReference type="PANTHER" id="PTHR11905:SF32">
    <property type="entry name" value="DISINTEGRIN AND METALLOPROTEINASE DOMAIN-CONTAINING PROTEIN 28"/>
    <property type="match status" value="1"/>
</dbReference>
<dbReference type="InterPro" id="IPR024079">
    <property type="entry name" value="MetalloPept_cat_dom_sf"/>
</dbReference>
<reference evidence="11" key="1">
    <citation type="journal article" date="2017" name="Nat. Commun.">
        <title>The North American bullfrog draft genome provides insight into hormonal regulation of long noncoding RNA.</title>
        <authorList>
            <person name="Hammond S.A."/>
            <person name="Warren R.L."/>
            <person name="Vandervalk B.P."/>
            <person name="Kucuk E."/>
            <person name="Khan H."/>
            <person name="Gibb E.A."/>
            <person name="Pandoh P."/>
            <person name="Kirk H."/>
            <person name="Zhao Y."/>
            <person name="Jones M."/>
            <person name="Mungall A.J."/>
            <person name="Coope R."/>
            <person name="Pleasance S."/>
            <person name="Moore R.A."/>
            <person name="Holt R.A."/>
            <person name="Round J.M."/>
            <person name="Ohora S."/>
            <person name="Walle B.V."/>
            <person name="Veldhoen N."/>
            <person name="Helbing C.C."/>
            <person name="Birol I."/>
        </authorList>
    </citation>
    <scope>NUCLEOTIDE SEQUENCE [LARGE SCALE GENOMIC DNA]</scope>
</reference>
<dbReference type="InterPro" id="IPR001762">
    <property type="entry name" value="Disintegrin_dom"/>
</dbReference>
<dbReference type="GO" id="GO:0006508">
    <property type="term" value="P:proteolysis"/>
    <property type="evidence" value="ECO:0007669"/>
    <property type="project" value="InterPro"/>
</dbReference>
<name>A0A2G9S969_AQUCT</name>
<dbReference type="GO" id="GO:0046872">
    <property type="term" value="F:metal ion binding"/>
    <property type="evidence" value="ECO:0007669"/>
    <property type="project" value="UniProtKB-KW"/>
</dbReference>
<dbReference type="PROSITE" id="PS00427">
    <property type="entry name" value="DISINTEGRIN_1"/>
    <property type="match status" value="1"/>
</dbReference>